<dbReference type="SMART" id="SM00587">
    <property type="entry name" value="CHK"/>
    <property type="match status" value="2"/>
</dbReference>
<dbReference type="eggNOG" id="ENOG502RZD1">
    <property type="taxonomic scope" value="Eukaryota"/>
</dbReference>
<sequence>MATSENGQTIDSDLPSWLDKVTLNKAIEQQIGEFKKLTKFTIENDTKQGENYSSLIIRIKADAEMEDGTTKSATFFLKAHHVNEMMSSILERLRLFPKEEELYHKILPKFEKLYAEAGKTVQFAPKAYTFDRDHGMEYVLLEDLQAKQFKNANRLEGLDMDHMKEVLKKIAEFHAASACYVEHYGTFGEDFTVGIFNTKNKDLLKEFNASGAFLNQLKKWKNCQQYYEKLMNSDEYLVDRLLEDQRVDNRQFNVLNHGDLWTNNIMFQYDAFGKIKQTLFVDFQVAKYGSPANDLFYVILSSAKKDIKTAQFDYMVRFYYDNLVENLKLLQYHRPLPKLTAIHAALLRNGLAAYMVASKVLPIVMLEKTSDAKLENYLIDESKLKADMYGNHKYCQAMMELLPWLDNRGLLDWNTNTIMAPNSNDNEIINPNEYLKIPEWINETYFVPILEKDVDNFKEVSKFTAVAATAPGENYTSIMVRVVIDVILTDGASKQVSYILKTVLESGNQGSEFVKSMNLFPKEMKMYSDYLAKFEKLYKEAGVEIQLAPKCLHCEDTPERTVLIMEDLSKDNFKNMDRLKGFDSKYSRLVLQKLAELHAASAVWGEINGAYDEIFQRSFLSEANKHIFAAMYEPRTEGWFKAMRDWGLEDMEKFEEKRMDFETYYNVNININKIDPDAFNVLNHGDMWTNNIMFSHDKEGNVKKSLFVDFQLCKWGSPTQDLWYFFTTSVQVDIRVQEFDSLIAAYHKRLVECLKLLNYSKKIPSLKDLQLMMISNSYWAQFTSTIVTANILYPNDKDANMENMLKMGPEADAFRYKVQTAPVFVNSMRQWFPFIYNKGAFDV</sequence>
<dbReference type="InterPro" id="IPR011009">
    <property type="entry name" value="Kinase-like_dom_sf"/>
</dbReference>
<feature type="domain" description="CHK kinase-like" evidence="1">
    <location>
        <begin position="563"/>
        <end position="756"/>
    </location>
</feature>
<accession>A0A1I8NDL1</accession>
<dbReference type="KEGG" id="mde:101891991"/>
<feature type="domain" description="CHK kinase-like" evidence="1">
    <location>
        <begin position="139"/>
        <end position="329"/>
    </location>
</feature>
<dbReference type="Gene3D" id="3.90.1200.10">
    <property type="match status" value="2"/>
</dbReference>
<proteinExistence type="predicted"/>
<gene>
    <name evidence="2" type="primary">101891991</name>
</gene>
<dbReference type="EnsemblMetazoa" id="MDOA014120-RA">
    <property type="protein sequence ID" value="MDOA014120-PA"/>
    <property type="gene ID" value="MDOA014120"/>
</dbReference>
<dbReference type="VEuPathDB" id="VectorBase:MDOMA2_015318"/>
<dbReference type="AlphaFoldDB" id="A0A1I8NDL1"/>
<dbReference type="PANTHER" id="PTHR11012">
    <property type="entry name" value="PROTEIN KINASE-LIKE DOMAIN-CONTAINING"/>
    <property type="match status" value="1"/>
</dbReference>
<dbReference type="OrthoDB" id="191037at2759"/>
<organism evidence="2">
    <name type="scientific">Musca domestica</name>
    <name type="common">House fly</name>
    <dbReference type="NCBI Taxonomy" id="7370"/>
    <lineage>
        <taxon>Eukaryota</taxon>
        <taxon>Metazoa</taxon>
        <taxon>Ecdysozoa</taxon>
        <taxon>Arthropoda</taxon>
        <taxon>Hexapoda</taxon>
        <taxon>Insecta</taxon>
        <taxon>Pterygota</taxon>
        <taxon>Neoptera</taxon>
        <taxon>Endopterygota</taxon>
        <taxon>Diptera</taxon>
        <taxon>Brachycera</taxon>
        <taxon>Muscomorpha</taxon>
        <taxon>Muscoidea</taxon>
        <taxon>Muscidae</taxon>
        <taxon>Musca</taxon>
    </lineage>
</organism>
<name>A0A1I8NDL1_MUSDO</name>
<dbReference type="VEuPathDB" id="VectorBase:MDOMA2_003761"/>
<dbReference type="Pfam" id="PF02958">
    <property type="entry name" value="EcKL"/>
    <property type="match status" value="2"/>
</dbReference>
<dbReference type="SUPFAM" id="SSF56112">
    <property type="entry name" value="Protein kinase-like (PK-like)"/>
    <property type="match status" value="2"/>
</dbReference>
<evidence type="ECO:0000313" key="2">
    <source>
        <dbReference type="EnsemblMetazoa" id="MDOA014120-PA"/>
    </source>
</evidence>
<dbReference type="PANTHER" id="PTHR11012:SF6">
    <property type="entry name" value="CHK DOMAIN OV1-RELATED"/>
    <property type="match status" value="1"/>
</dbReference>
<protein>
    <recommendedName>
        <fullName evidence="1">CHK kinase-like domain-containing protein</fullName>
    </recommendedName>
</protein>
<dbReference type="VEuPathDB" id="VectorBase:MDOA014120"/>
<evidence type="ECO:0000259" key="1">
    <source>
        <dbReference type="SMART" id="SM00587"/>
    </source>
</evidence>
<reference evidence="2" key="1">
    <citation type="submission" date="2020-05" db="UniProtKB">
        <authorList>
            <consortium name="EnsemblMetazoa"/>
        </authorList>
    </citation>
    <scope>IDENTIFICATION</scope>
    <source>
        <strain evidence="2">Aabys</strain>
    </source>
</reference>
<dbReference type="InterPro" id="IPR015897">
    <property type="entry name" value="CHK_kinase-like"/>
</dbReference>
<dbReference type="RefSeq" id="XP_005183709.3">
    <property type="nucleotide sequence ID" value="XM_005183652.4"/>
</dbReference>
<dbReference type="InterPro" id="IPR004119">
    <property type="entry name" value="EcKL"/>
</dbReference>